<evidence type="ECO:0000259" key="1">
    <source>
        <dbReference type="Pfam" id="PF22400"/>
    </source>
</evidence>
<keyword evidence="3" id="KW-1185">Reference proteome</keyword>
<dbReference type="EMBL" id="BAABJE010000005">
    <property type="protein sequence ID" value="GAA4791438.1"/>
    <property type="molecule type" value="Genomic_DNA"/>
</dbReference>
<protein>
    <recommendedName>
        <fullName evidence="1">DUF6980 domain-containing protein</fullName>
    </recommendedName>
</protein>
<gene>
    <name evidence="2" type="ORF">GCM10023307_16030</name>
</gene>
<dbReference type="Proteomes" id="UP001499959">
    <property type="component" value="Unassembled WGS sequence"/>
</dbReference>
<comment type="caution">
    <text evidence="2">The sequence shown here is derived from an EMBL/GenBank/DDBJ whole genome shotgun (WGS) entry which is preliminary data.</text>
</comment>
<organism evidence="2 3">
    <name type="scientific">Lysobacter hankyongensis</name>
    <dbReference type="NCBI Taxonomy" id="1176535"/>
    <lineage>
        <taxon>Bacteria</taxon>
        <taxon>Pseudomonadati</taxon>
        <taxon>Pseudomonadota</taxon>
        <taxon>Gammaproteobacteria</taxon>
        <taxon>Lysobacterales</taxon>
        <taxon>Lysobacteraceae</taxon>
        <taxon>Lysobacter</taxon>
    </lineage>
</organism>
<dbReference type="Pfam" id="PF22400">
    <property type="entry name" value="DUF6980"/>
    <property type="match status" value="1"/>
</dbReference>
<name>A0ABP9BAG9_9GAMM</name>
<sequence length="122" mass="14299">MEKLTYRSDAFRREHCVKNGIDPAEHCCLDMAWFISKPIEWDSQGANPVVMWISSWDEYRIEISHAGNAATRIYFCPWCGARLPQSKHSDWHERLNALGFNDPGEQDIPMEFTTDKWWRHGA</sequence>
<evidence type="ECO:0000313" key="3">
    <source>
        <dbReference type="Proteomes" id="UP001499959"/>
    </source>
</evidence>
<dbReference type="InterPro" id="IPR053918">
    <property type="entry name" value="DUF6980"/>
</dbReference>
<proteinExistence type="predicted"/>
<evidence type="ECO:0000313" key="2">
    <source>
        <dbReference type="EMBL" id="GAA4791438.1"/>
    </source>
</evidence>
<feature type="domain" description="DUF6980" evidence="1">
    <location>
        <begin position="25"/>
        <end position="119"/>
    </location>
</feature>
<dbReference type="RefSeq" id="WP_345302783.1">
    <property type="nucleotide sequence ID" value="NZ_BAABJE010000005.1"/>
</dbReference>
<reference evidence="3" key="1">
    <citation type="journal article" date="2019" name="Int. J. Syst. Evol. Microbiol.">
        <title>The Global Catalogue of Microorganisms (GCM) 10K type strain sequencing project: providing services to taxonomists for standard genome sequencing and annotation.</title>
        <authorList>
            <consortium name="The Broad Institute Genomics Platform"/>
            <consortium name="The Broad Institute Genome Sequencing Center for Infectious Disease"/>
            <person name="Wu L."/>
            <person name="Ma J."/>
        </authorList>
    </citation>
    <scope>NUCLEOTIDE SEQUENCE [LARGE SCALE GENOMIC DNA]</scope>
    <source>
        <strain evidence="3">JCM 18204</strain>
    </source>
</reference>
<accession>A0ABP9BAG9</accession>